<sequence>MEAMQDQKLENAMEDPSIPTDSTMPSQVKEEQWITVFSEKFVAQPHSQTDSSSQSDDSNNEKKLENTMEEDPPVATDPTMPSQIKQEPWITV</sequence>
<accession>A0A8X6KZT8</accession>
<evidence type="ECO:0000313" key="2">
    <source>
        <dbReference type="EMBL" id="GFQ91339.1"/>
    </source>
</evidence>
<protein>
    <submittedName>
        <fullName evidence="2">Uncharacterized protein</fullName>
    </submittedName>
</protein>
<feature type="compositionally biased region" description="Low complexity" evidence="1">
    <location>
        <begin position="47"/>
        <end position="57"/>
    </location>
</feature>
<evidence type="ECO:0000256" key="1">
    <source>
        <dbReference type="SAM" id="MobiDB-lite"/>
    </source>
</evidence>
<comment type="caution">
    <text evidence="2">The sequence shown here is derived from an EMBL/GenBank/DDBJ whole genome shotgun (WGS) entry which is preliminary data.</text>
</comment>
<name>A0A8X6KZT8_TRICU</name>
<reference evidence="2" key="1">
    <citation type="submission" date="2020-07" db="EMBL/GenBank/DDBJ databases">
        <title>Multicomponent nature underlies the extraordinary mechanical properties of spider dragline silk.</title>
        <authorList>
            <person name="Kono N."/>
            <person name="Nakamura H."/>
            <person name="Mori M."/>
            <person name="Yoshida Y."/>
            <person name="Ohtoshi R."/>
            <person name="Malay A.D."/>
            <person name="Moran D.A.P."/>
            <person name="Tomita M."/>
            <person name="Numata K."/>
            <person name="Arakawa K."/>
        </authorList>
    </citation>
    <scope>NUCLEOTIDE SEQUENCE</scope>
</reference>
<dbReference type="EMBL" id="BMAO01013849">
    <property type="protein sequence ID" value="GFQ91339.1"/>
    <property type="molecule type" value="Genomic_DNA"/>
</dbReference>
<proteinExistence type="predicted"/>
<feature type="region of interest" description="Disordered" evidence="1">
    <location>
        <begin position="1"/>
        <end position="92"/>
    </location>
</feature>
<feature type="compositionally biased region" description="Basic and acidic residues" evidence="1">
    <location>
        <begin position="1"/>
        <end position="11"/>
    </location>
</feature>
<keyword evidence="3" id="KW-1185">Reference proteome</keyword>
<gene>
    <name evidence="2" type="ORF">TNCT_602862</name>
</gene>
<dbReference type="Proteomes" id="UP000887116">
    <property type="component" value="Unassembled WGS sequence"/>
</dbReference>
<evidence type="ECO:0000313" key="3">
    <source>
        <dbReference type="Proteomes" id="UP000887116"/>
    </source>
</evidence>
<organism evidence="2 3">
    <name type="scientific">Trichonephila clavata</name>
    <name type="common">Joro spider</name>
    <name type="synonym">Nephila clavata</name>
    <dbReference type="NCBI Taxonomy" id="2740835"/>
    <lineage>
        <taxon>Eukaryota</taxon>
        <taxon>Metazoa</taxon>
        <taxon>Ecdysozoa</taxon>
        <taxon>Arthropoda</taxon>
        <taxon>Chelicerata</taxon>
        <taxon>Arachnida</taxon>
        <taxon>Araneae</taxon>
        <taxon>Araneomorphae</taxon>
        <taxon>Entelegynae</taxon>
        <taxon>Araneoidea</taxon>
        <taxon>Nephilidae</taxon>
        <taxon>Trichonephila</taxon>
    </lineage>
</organism>
<dbReference type="AlphaFoldDB" id="A0A8X6KZT8"/>